<evidence type="ECO:0000313" key="1">
    <source>
        <dbReference type="EMBL" id="ALS78467.1"/>
    </source>
</evidence>
<gene>
    <name evidence="1" type="ORF">AUO94_07235</name>
</gene>
<dbReference type="Proteomes" id="UP000065533">
    <property type="component" value="Chromosome"/>
</dbReference>
<reference evidence="1" key="1">
    <citation type="submission" date="2016-01" db="EMBL/GenBank/DDBJ databases">
        <title>Complete genome of Planococcus kocurri type strain.</title>
        <authorList>
            <person name="See-Too W.S."/>
        </authorList>
    </citation>
    <scope>NUCLEOTIDE SEQUENCE [LARGE SCALE GENOMIC DNA]</scope>
    <source>
        <strain evidence="1">ATCC 43650</strain>
    </source>
</reference>
<protein>
    <submittedName>
        <fullName evidence="1">Uncharacterized protein</fullName>
    </submittedName>
</protein>
<proteinExistence type="predicted"/>
<accession>A0ABN4JVW4</accession>
<keyword evidence="2" id="KW-1185">Reference proteome</keyword>
<sequence length="194" mass="22190">MKKVLFTGAGIFIVIFVLGYLYVTNTYHGTYEEALQELKQTEEGDFIQLPDQSMLIINEEGMISFAAVRYDHLFQWYGDFTVIPTSLNVFTSVTEEVTPYINMGSSYETTIGLIKNGSVEYVGFNGGYEEGYPFNPEDINEIIHLNDYMNTKRAEGVKIWFVFAGVVPAQTSNVRFFDKDKEDLSLEDKLFQEK</sequence>
<evidence type="ECO:0000313" key="2">
    <source>
        <dbReference type="Proteomes" id="UP000065533"/>
    </source>
</evidence>
<dbReference type="EMBL" id="CP013661">
    <property type="protein sequence ID" value="ALS78467.1"/>
    <property type="molecule type" value="Genomic_DNA"/>
</dbReference>
<organism evidence="1 2">
    <name type="scientific">Planococcus kocurii</name>
    <dbReference type="NCBI Taxonomy" id="1374"/>
    <lineage>
        <taxon>Bacteria</taxon>
        <taxon>Bacillati</taxon>
        <taxon>Bacillota</taxon>
        <taxon>Bacilli</taxon>
        <taxon>Bacillales</taxon>
        <taxon>Caryophanaceae</taxon>
        <taxon>Planococcus</taxon>
    </lineage>
</organism>
<dbReference type="RefSeq" id="WP_058385126.1">
    <property type="nucleotide sequence ID" value="NZ_CP013661.2"/>
</dbReference>
<name>A0ABN4JVW4_9BACL</name>